<reference evidence="1" key="2">
    <citation type="submission" date="2017-06" db="EMBL/GenBank/DDBJ databases">
        <title>WGS assembly of Brachypodium distachyon.</title>
        <authorList>
            <consortium name="The International Brachypodium Initiative"/>
            <person name="Lucas S."/>
            <person name="Harmon-Smith M."/>
            <person name="Lail K."/>
            <person name="Tice H."/>
            <person name="Grimwood J."/>
            <person name="Bruce D."/>
            <person name="Barry K."/>
            <person name="Shu S."/>
            <person name="Lindquist E."/>
            <person name="Wang M."/>
            <person name="Pitluck S."/>
            <person name="Vogel J.P."/>
            <person name="Garvin D.F."/>
            <person name="Mockler T.C."/>
            <person name="Schmutz J."/>
            <person name="Rokhsar D."/>
            <person name="Bevan M.W."/>
        </authorList>
    </citation>
    <scope>NUCLEOTIDE SEQUENCE</scope>
    <source>
        <strain evidence="1">Bd21</strain>
    </source>
</reference>
<dbReference type="EnsemblPlants" id="KQJ84508">
    <property type="protein sequence ID" value="KQJ84508"/>
    <property type="gene ID" value="BRADI_5g21323v3"/>
</dbReference>
<name>A0A0Q3EDI5_BRADI</name>
<dbReference type="Gramene" id="KQJ84508">
    <property type="protein sequence ID" value="KQJ84508"/>
    <property type="gene ID" value="BRADI_5g21323v3"/>
</dbReference>
<dbReference type="Proteomes" id="UP000008810">
    <property type="component" value="Chromosome 5"/>
</dbReference>
<dbReference type="InParanoid" id="A0A0Q3EDI5"/>
<protein>
    <submittedName>
        <fullName evidence="1 2">Uncharacterized protein</fullName>
    </submittedName>
</protein>
<proteinExistence type="predicted"/>
<evidence type="ECO:0000313" key="3">
    <source>
        <dbReference type="Proteomes" id="UP000008810"/>
    </source>
</evidence>
<dbReference type="AlphaFoldDB" id="A0A0Q3EDI5"/>
<evidence type="ECO:0000313" key="2">
    <source>
        <dbReference type="EnsemblPlants" id="KQJ84508"/>
    </source>
</evidence>
<evidence type="ECO:0000313" key="1">
    <source>
        <dbReference type="EMBL" id="KQJ84508.1"/>
    </source>
</evidence>
<accession>A0A0Q3EDI5</accession>
<keyword evidence="3" id="KW-1185">Reference proteome</keyword>
<reference evidence="2" key="3">
    <citation type="submission" date="2018-08" db="UniProtKB">
        <authorList>
            <consortium name="EnsemblPlants"/>
        </authorList>
    </citation>
    <scope>IDENTIFICATION</scope>
    <source>
        <strain evidence="2">cv. Bd21</strain>
    </source>
</reference>
<reference evidence="1 2" key="1">
    <citation type="journal article" date="2010" name="Nature">
        <title>Genome sequencing and analysis of the model grass Brachypodium distachyon.</title>
        <authorList>
            <consortium name="International Brachypodium Initiative"/>
        </authorList>
    </citation>
    <scope>NUCLEOTIDE SEQUENCE [LARGE SCALE GENOMIC DNA]</scope>
    <source>
        <strain evidence="1 2">Bd21</strain>
    </source>
</reference>
<gene>
    <name evidence="1" type="ORF">BRADI_5g21323v3</name>
</gene>
<organism evidence="1">
    <name type="scientific">Brachypodium distachyon</name>
    <name type="common">Purple false brome</name>
    <name type="synonym">Trachynia distachya</name>
    <dbReference type="NCBI Taxonomy" id="15368"/>
    <lineage>
        <taxon>Eukaryota</taxon>
        <taxon>Viridiplantae</taxon>
        <taxon>Streptophyta</taxon>
        <taxon>Embryophyta</taxon>
        <taxon>Tracheophyta</taxon>
        <taxon>Spermatophyta</taxon>
        <taxon>Magnoliopsida</taxon>
        <taxon>Liliopsida</taxon>
        <taxon>Poales</taxon>
        <taxon>Poaceae</taxon>
        <taxon>BOP clade</taxon>
        <taxon>Pooideae</taxon>
        <taxon>Stipodae</taxon>
        <taxon>Brachypodieae</taxon>
        <taxon>Brachypodium</taxon>
    </lineage>
</organism>
<dbReference type="EMBL" id="CM000884">
    <property type="protein sequence ID" value="KQJ84508.1"/>
    <property type="molecule type" value="Genomic_DNA"/>
</dbReference>
<sequence>MSENRTVATCYSIASAYILLETTKIKPCMHILFYRNSRYLERRYKRVLQVAATITAIKYACEQVEQ</sequence>